<dbReference type="Proteomes" id="UP001158576">
    <property type="component" value="Chromosome XSR"/>
</dbReference>
<keyword evidence="3" id="KW-1185">Reference proteome</keyword>
<dbReference type="EMBL" id="OU015569">
    <property type="protein sequence ID" value="CAG5095743.1"/>
    <property type="molecule type" value="Genomic_DNA"/>
</dbReference>
<dbReference type="InterPro" id="IPR021773">
    <property type="entry name" value="TPC11"/>
</dbReference>
<reference evidence="2 3" key="1">
    <citation type="submission" date="2021-04" db="EMBL/GenBank/DDBJ databases">
        <authorList>
            <person name="Bliznina A."/>
        </authorList>
    </citation>
    <scope>NUCLEOTIDE SEQUENCE [LARGE SCALE GENOMIC DNA]</scope>
</reference>
<organism evidence="2 3">
    <name type="scientific">Oikopleura dioica</name>
    <name type="common">Tunicate</name>
    <dbReference type="NCBI Taxonomy" id="34765"/>
    <lineage>
        <taxon>Eukaryota</taxon>
        <taxon>Metazoa</taxon>
        <taxon>Chordata</taxon>
        <taxon>Tunicata</taxon>
        <taxon>Appendicularia</taxon>
        <taxon>Copelata</taxon>
        <taxon>Oikopleuridae</taxon>
        <taxon>Oikopleura</taxon>
    </lineage>
</organism>
<accession>A0ABN7SDC0</accession>
<name>A0ABN7SDC0_OIKDI</name>
<evidence type="ECO:0000313" key="3">
    <source>
        <dbReference type="Proteomes" id="UP001158576"/>
    </source>
</evidence>
<sequence>MAGDVGLSLLPVPLIHLAGLDVQRNAVHKYIQDSFRTSQNVAARFDFVPIDSTYAQKKETREHIEQYIPRGIFKKRWMIKHLSELPSVICLFVDLEWTDQNWDQRLTEIVSKIAIIRHLIQGRRIQICLVLLQGAEGGEKNTKRVDELQEQTELNRNRIFVLPVTPDHLTGYIQQLQARLLERANSFYESIITELKLRIENNASKIYPLLFCRYLFKVAFFCEVTRNFEDAITFYKHCFSKLTMADLIPMTATNYTELREFASLVNYKLVKLYLTVPPYFQRDFALKQFHRHIDYFSRFKGAPELGFEYYAWLGQQYRSYGELLSEYNNGLRVNSQPAFFLLKSANFERRRAEFVRQIRAQVLAQAYPKPDPLGNEQVFLGERVWRKNGLRTELSAANSQAEMIATFSLQYKECHFDHCLEITRTLHKANSEFTNSGYMKFRPQLLVTMAEEYIKSGEPEGRTRAATLLHKCSELINPTWPLLATKCYSLLRECLAPNESQKLARCLFFLASSFSRCSQSEKDAFTSDFTNLCSSIPEKISIDGQYGFVKCYFEFSEPAFHAASELTLNVELKNDCVNTPVTISSIDAKYSQSCANESVFINEPITFAPGETKSFSFKYKIPATLTAKNLVAEEISINIGKVTIQFDRSGLKPRGLIPFESDVARDALCLRVAEHSKSTPQSCKILQRTAQMSLAMSDPIKIFSNEMVKVEITYSVEEDYSKDDAKLTVQCNKESSIGMSKGDLQVKDPNQCLTFNMSSSSETFTVWMKNETTTFTEPSLLVASMNLSIDDYACSLRAERRLLPALPFKVSAKTQIPSPLAQEPVDLDFGDSAQFVIPLAKKDGALPTNSMSVELGKLKIFWSRKDSDDEEFCFLTSLGTLPIAKDEEEISLTAKLPDVCEQWQPFDLEIEISNVSTQLKSCSLEVETSNDFQILSLPRDQSVPIHSVISRSLLVHPNPSKSEFARLKAYPVNYDA</sequence>
<proteinExistence type="predicted"/>
<dbReference type="Pfam" id="PF11817">
    <property type="entry name" value="Foie-gras_1"/>
    <property type="match status" value="1"/>
</dbReference>
<gene>
    <name evidence="2" type="ORF">OKIOD_LOCUS5873</name>
</gene>
<evidence type="ECO:0000259" key="1">
    <source>
        <dbReference type="Pfam" id="PF11817"/>
    </source>
</evidence>
<dbReference type="PANTHER" id="PTHR14374:SF0">
    <property type="entry name" value="TRAFFICKING PROTEIN PARTICLE COMPLEX SUBUNIT 11"/>
    <property type="match status" value="1"/>
</dbReference>
<evidence type="ECO:0000313" key="2">
    <source>
        <dbReference type="EMBL" id="CAG5095743.1"/>
    </source>
</evidence>
<feature type="domain" description="Trafficking protein particle complex subunit 11" evidence="1">
    <location>
        <begin position="256"/>
        <end position="496"/>
    </location>
</feature>
<protein>
    <submittedName>
        <fullName evidence="2">Oidioi.mRNA.OKI2018_I69.XSR.g14315.t1.cds</fullName>
    </submittedName>
</protein>
<dbReference type="PANTHER" id="PTHR14374">
    <property type="entry name" value="FOIE GRAS"/>
    <property type="match status" value="1"/>
</dbReference>